<dbReference type="GO" id="GO:0005975">
    <property type="term" value="P:carbohydrate metabolic process"/>
    <property type="evidence" value="ECO:0007669"/>
    <property type="project" value="InterPro"/>
</dbReference>
<dbReference type="PANTHER" id="PTHR10587:SF125">
    <property type="entry name" value="POLYSACCHARIDE DEACETYLASE YHEN-RELATED"/>
    <property type="match status" value="1"/>
</dbReference>
<protein>
    <recommendedName>
        <fullName evidence="1">NodB homology domain-containing protein</fullName>
    </recommendedName>
</protein>
<organism evidence="2 3">
    <name type="scientific">Cohnella abietis</name>
    <dbReference type="NCBI Taxonomy" id="2507935"/>
    <lineage>
        <taxon>Bacteria</taxon>
        <taxon>Bacillati</taxon>
        <taxon>Bacillota</taxon>
        <taxon>Bacilli</taxon>
        <taxon>Bacillales</taxon>
        <taxon>Paenibacillaceae</taxon>
        <taxon>Cohnella</taxon>
    </lineage>
</organism>
<dbReference type="CDD" id="cd10944">
    <property type="entry name" value="CE4_SmPgdA_like"/>
    <property type="match status" value="1"/>
</dbReference>
<proteinExistence type="predicted"/>
<keyword evidence="3" id="KW-1185">Reference proteome</keyword>
<evidence type="ECO:0000313" key="3">
    <source>
        <dbReference type="Proteomes" id="UP000289856"/>
    </source>
</evidence>
<dbReference type="PANTHER" id="PTHR10587">
    <property type="entry name" value="GLYCOSYL TRANSFERASE-RELATED"/>
    <property type="match status" value="1"/>
</dbReference>
<gene>
    <name evidence="2" type="ORF">KCTCHS21_52780</name>
</gene>
<dbReference type="GO" id="GO:0016810">
    <property type="term" value="F:hydrolase activity, acting on carbon-nitrogen (but not peptide) bonds"/>
    <property type="evidence" value="ECO:0007669"/>
    <property type="project" value="InterPro"/>
</dbReference>
<dbReference type="Proteomes" id="UP000289856">
    <property type="component" value="Chromosome"/>
</dbReference>
<evidence type="ECO:0000313" key="2">
    <source>
        <dbReference type="EMBL" id="BBI35879.1"/>
    </source>
</evidence>
<dbReference type="Gene3D" id="3.20.20.370">
    <property type="entry name" value="Glycoside hydrolase/deacetylase"/>
    <property type="match status" value="1"/>
</dbReference>
<dbReference type="InterPro" id="IPR050248">
    <property type="entry name" value="Polysacc_deacetylase_ArnD"/>
</dbReference>
<dbReference type="OrthoDB" id="258610at2"/>
<feature type="domain" description="NodB homology" evidence="1">
    <location>
        <begin position="4"/>
        <end position="197"/>
    </location>
</feature>
<dbReference type="AlphaFoldDB" id="A0A3T1DCQ6"/>
<dbReference type="EMBL" id="AP019400">
    <property type="protein sequence ID" value="BBI35879.1"/>
    <property type="molecule type" value="Genomic_DNA"/>
</dbReference>
<accession>A0A3T1DCQ6</accession>
<reference evidence="2 3" key="1">
    <citation type="submission" date="2019-01" db="EMBL/GenBank/DDBJ databases">
        <title>Complete genome sequence of Cohnella hallensis HS21 isolated from Korean fir (Abies koreana) rhizospheric soil.</title>
        <authorList>
            <person name="Jiang L."/>
            <person name="Kang S.W."/>
            <person name="Kim S."/>
            <person name="Jung J."/>
            <person name="Kim C.Y."/>
            <person name="Kim D.H."/>
            <person name="Kim S.W."/>
            <person name="Lee J."/>
        </authorList>
    </citation>
    <scope>NUCLEOTIDE SEQUENCE [LARGE SCALE GENOMIC DNA]</scope>
    <source>
        <strain evidence="2 3">HS21</strain>
    </source>
</reference>
<name>A0A3T1DCQ6_9BACL</name>
<dbReference type="Pfam" id="PF01522">
    <property type="entry name" value="Polysacc_deac_1"/>
    <property type="match status" value="1"/>
</dbReference>
<dbReference type="InterPro" id="IPR002509">
    <property type="entry name" value="NODB_dom"/>
</dbReference>
<evidence type="ECO:0000259" key="1">
    <source>
        <dbReference type="PROSITE" id="PS51677"/>
    </source>
</evidence>
<sequence length="212" mass="24314">MTIKVAYLTFDDGPAKNTKKILAILEQYKIKGTFFVIGNKSPYGIRMYRRIKKLGHRIGNHTYTHNFSTIYSTKGAFFADFYRMERYLQRVAGIKTRLVRFPGGSNTRLGIARGGVKTIRSIKAELKSKGYLYLDWNIDSHDSNLPRPAPGQMIQKVLHESKFNKNCIILFHDFSDNTLLALPAIIRGLKRQGFRFGVLSTHSFNYQMPEGK</sequence>
<dbReference type="InterPro" id="IPR011330">
    <property type="entry name" value="Glyco_hydro/deAcase_b/a-brl"/>
</dbReference>
<dbReference type="RefSeq" id="WP_130614920.1">
    <property type="nucleotide sequence ID" value="NZ_AP019400.1"/>
</dbReference>
<dbReference type="KEGG" id="cohn:KCTCHS21_52780"/>
<dbReference type="PROSITE" id="PS51677">
    <property type="entry name" value="NODB"/>
    <property type="match status" value="1"/>
</dbReference>
<dbReference type="SUPFAM" id="SSF88713">
    <property type="entry name" value="Glycoside hydrolase/deacetylase"/>
    <property type="match status" value="1"/>
</dbReference>